<protein>
    <submittedName>
        <fullName evidence="1">Uncharacterized protein</fullName>
    </submittedName>
</protein>
<sequence length="245" mass="27336">MEDNNQYLDAILSSINKKAELYKVPEGYFNELAEQVVEKLRSEAFSNARGYVVPEGYFDSFAENILQKVKTASSQNTVEEELETVAPLLNTISKRNVYSIAKDYFEQLPSSLLVEKQFSEKEMTKVVPHSAKRNTWQKWAAAAVIAGAVLSGGLYLENNRNENLHNPSSKQYASAVSQENMNLEENLSNLSEDEIISYLAVPNPDISTKDSASLIGAASEDTQKAISSMTNEELENYLDKTPTNF</sequence>
<keyword evidence="2" id="KW-1185">Reference proteome</keyword>
<reference evidence="1 2" key="1">
    <citation type="submission" date="2018-09" db="EMBL/GenBank/DDBJ databases">
        <title>Arachidicoccus sp. nov., a bacterium isolated from soil.</title>
        <authorList>
            <person name="Weon H.-Y."/>
            <person name="Kwon S.-W."/>
            <person name="Lee S.A."/>
        </authorList>
    </citation>
    <scope>NUCLEOTIDE SEQUENCE [LARGE SCALE GENOMIC DNA]</scope>
    <source>
        <strain evidence="1 2">KIS59-12</strain>
    </source>
</reference>
<evidence type="ECO:0000313" key="2">
    <source>
        <dbReference type="Proteomes" id="UP000266118"/>
    </source>
</evidence>
<dbReference type="RefSeq" id="WP_119985420.1">
    <property type="nucleotide sequence ID" value="NZ_CP032489.1"/>
</dbReference>
<dbReference type="OrthoDB" id="677448at2"/>
<dbReference type="AlphaFoldDB" id="A0A386HLV9"/>
<accession>A0A386HLV9</accession>
<proteinExistence type="predicted"/>
<dbReference type="KEGG" id="ark:D6B99_04220"/>
<dbReference type="EMBL" id="CP032489">
    <property type="protein sequence ID" value="AYD46888.1"/>
    <property type="molecule type" value="Genomic_DNA"/>
</dbReference>
<organism evidence="1 2">
    <name type="scientific">Arachidicoccus soli</name>
    <dbReference type="NCBI Taxonomy" id="2341117"/>
    <lineage>
        <taxon>Bacteria</taxon>
        <taxon>Pseudomonadati</taxon>
        <taxon>Bacteroidota</taxon>
        <taxon>Chitinophagia</taxon>
        <taxon>Chitinophagales</taxon>
        <taxon>Chitinophagaceae</taxon>
        <taxon>Arachidicoccus</taxon>
    </lineage>
</organism>
<evidence type="ECO:0000313" key="1">
    <source>
        <dbReference type="EMBL" id="AYD46888.1"/>
    </source>
</evidence>
<name>A0A386HLV9_9BACT</name>
<dbReference type="Proteomes" id="UP000266118">
    <property type="component" value="Chromosome"/>
</dbReference>
<gene>
    <name evidence="1" type="ORF">D6B99_04220</name>
</gene>